<dbReference type="Proteomes" id="UP000248598">
    <property type="component" value="Chromosome 1"/>
</dbReference>
<sequence length="83" mass="9361">MADKEGNPIQREPLQFSAPNHGDIFEIVARIKQRDDMGEETAVRFAVGLKLFSETALENKDLPLFVALKPHLTEIMQIVKGKK</sequence>
<dbReference type="InterPro" id="IPR024476">
    <property type="entry name" value="DUF3861"/>
</dbReference>
<proteinExistence type="predicted"/>
<dbReference type="Pfam" id="PF12977">
    <property type="entry name" value="DUF3861"/>
    <property type="match status" value="1"/>
</dbReference>
<name>A0AAX2J265_KINKI</name>
<protein>
    <submittedName>
        <fullName evidence="1">Domain of Uncharacterized Function with PDB structure</fullName>
    </submittedName>
</protein>
<organism evidence="1 2">
    <name type="scientific">Kingella kingae</name>
    <dbReference type="NCBI Taxonomy" id="504"/>
    <lineage>
        <taxon>Bacteria</taxon>
        <taxon>Pseudomonadati</taxon>
        <taxon>Pseudomonadota</taxon>
        <taxon>Betaproteobacteria</taxon>
        <taxon>Neisseriales</taxon>
        <taxon>Neisseriaceae</taxon>
        <taxon>Kingella</taxon>
    </lineage>
</organism>
<evidence type="ECO:0000313" key="1">
    <source>
        <dbReference type="EMBL" id="SQH24050.1"/>
    </source>
</evidence>
<gene>
    <name evidence="1" type="ORF">NCTC10529_00199</name>
</gene>
<accession>A0AAX2J265</accession>
<dbReference type="EMBL" id="LS483426">
    <property type="protein sequence ID" value="SQH24050.1"/>
    <property type="molecule type" value="Genomic_DNA"/>
</dbReference>
<dbReference type="InterPro" id="IPR038194">
    <property type="entry name" value="DUF3861_sf"/>
</dbReference>
<reference evidence="1 2" key="1">
    <citation type="submission" date="2018-06" db="EMBL/GenBank/DDBJ databases">
        <authorList>
            <consortium name="Pathogen Informatics"/>
            <person name="Doyle S."/>
        </authorList>
    </citation>
    <scope>NUCLEOTIDE SEQUENCE [LARGE SCALE GENOMIC DNA]</scope>
    <source>
        <strain evidence="1 2">NCTC10529</strain>
    </source>
</reference>
<dbReference type="Gene3D" id="3.10.20.850">
    <property type="entry name" value="Protein of unknown function DUF3861"/>
    <property type="match status" value="1"/>
</dbReference>
<dbReference type="AlphaFoldDB" id="A0AAX2J265"/>
<evidence type="ECO:0000313" key="2">
    <source>
        <dbReference type="Proteomes" id="UP000248598"/>
    </source>
</evidence>